<proteinExistence type="predicted"/>
<accession>A0A5J4WSG4</accession>
<dbReference type="AlphaFoldDB" id="A0A5J4WSG4"/>
<dbReference type="Proteomes" id="UP000324800">
    <property type="component" value="Unassembled WGS sequence"/>
</dbReference>
<organism evidence="2 3">
    <name type="scientific">Streblomastix strix</name>
    <dbReference type="NCBI Taxonomy" id="222440"/>
    <lineage>
        <taxon>Eukaryota</taxon>
        <taxon>Metamonada</taxon>
        <taxon>Preaxostyla</taxon>
        <taxon>Oxymonadida</taxon>
        <taxon>Streblomastigidae</taxon>
        <taxon>Streblomastix</taxon>
    </lineage>
</organism>
<name>A0A5J4WSG4_9EUKA</name>
<evidence type="ECO:0000313" key="3">
    <source>
        <dbReference type="Proteomes" id="UP000324800"/>
    </source>
</evidence>
<dbReference type="Pfam" id="PF03184">
    <property type="entry name" value="DDE_1"/>
    <property type="match status" value="1"/>
</dbReference>
<reference evidence="2 3" key="1">
    <citation type="submission" date="2019-03" db="EMBL/GenBank/DDBJ databases">
        <title>Single cell metagenomics reveals metabolic interactions within the superorganism composed of flagellate Streblomastix strix and complex community of Bacteroidetes bacteria on its surface.</title>
        <authorList>
            <person name="Treitli S.C."/>
            <person name="Kolisko M."/>
            <person name="Husnik F."/>
            <person name="Keeling P."/>
            <person name="Hampl V."/>
        </authorList>
    </citation>
    <scope>NUCLEOTIDE SEQUENCE [LARGE SCALE GENOMIC DNA]</scope>
    <source>
        <strain evidence="2">ST1C</strain>
    </source>
</reference>
<protein>
    <recommendedName>
        <fullName evidence="1">DDE-1 domain-containing protein</fullName>
    </recommendedName>
</protein>
<dbReference type="GO" id="GO:0003676">
    <property type="term" value="F:nucleic acid binding"/>
    <property type="evidence" value="ECO:0007669"/>
    <property type="project" value="InterPro"/>
</dbReference>
<gene>
    <name evidence="2" type="ORF">EZS28_006491</name>
</gene>
<dbReference type="EMBL" id="SNRW01001059">
    <property type="protein sequence ID" value="KAA6397984.1"/>
    <property type="molecule type" value="Genomic_DNA"/>
</dbReference>
<dbReference type="InterPro" id="IPR004875">
    <property type="entry name" value="DDE_SF_endonuclease_dom"/>
</dbReference>
<evidence type="ECO:0000259" key="1">
    <source>
        <dbReference type="Pfam" id="PF03184"/>
    </source>
</evidence>
<comment type="caution">
    <text evidence="2">The sequence shown here is derived from an EMBL/GenBank/DDBJ whole genome shotgun (WGS) entry which is preliminary data.</text>
</comment>
<evidence type="ECO:0000313" key="2">
    <source>
        <dbReference type="EMBL" id="KAA6397984.1"/>
    </source>
</evidence>
<sequence>MIKKKQLAQTILKKSDERQPMSHVKIKEAIEDINSKSPSDGVVRRLVDRNSDILESADAKPIENGRANVKKGDIRKYEDILEQEVVGLPPDVIYCTNKSGIQFFVDARSKKVLMRLQNDATEVNIPINRNEPKMSLLGAISLICEAIPLLPILKGTQWDDKWILSDVTAGIHADFTYIAKSYITIPVWEGWLGDRFVPAIDAARERLGTPHMLGVLLYDNHSTHCGEYARQFLANNNIKLITIPLHSSYFMQVLDVVSFGILKRQINKMRDIQGNLPLHDIIIHAINAYGAATTFLNC</sequence>
<feature type="domain" description="DDE-1" evidence="1">
    <location>
        <begin position="136"/>
        <end position="266"/>
    </location>
</feature>